<dbReference type="EMBL" id="CP034549">
    <property type="protein sequence ID" value="AZQ43543.1"/>
    <property type="molecule type" value="Genomic_DNA"/>
</dbReference>
<dbReference type="RefSeq" id="WP_126446052.1">
    <property type="nucleotide sequence ID" value="NZ_CP034549.1"/>
</dbReference>
<evidence type="ECO:0000313" key="3">
    <source>
        <dbReference type="Proteomes" id="UP000279600"/>
    </source>
</evidence>
<protein>
    <submittedName>
        <fullName evidence="2">Uncharacterized protein</fullName>
    </submittedName>
</protein>
<feature type="transmembrane region" description="Helical" evidence="1">
    <location>
        <begin position="37"/>
        <end position="54"/>
    </location>
</feature>
<accession>A0A3S9MWP8</accession>
<dbReference type="OrthoDB" id="9892179at2"/>
<sequence length="61" mass="7362">MNDLKIPKWFWQLMILCCLVGAGFAGYYLIIDKNEETGYVWYVFLFLMALWYALRQMRKAD</sequence>
<keyword evidence="1" id="KW-0812">Transmembrane</keyword>
<dbReference type="Proteomes" id="UP000279600">
    <property type="component" value="Chromosome"/>
</dbReference>
<dbReference type="AlphaFoldDB" id="A0A3S9MWP8"/>
<feature type="transmembrane region" description="Helical" evidence="1">
    <location>
        <begin position="9"/>
        <end position="31"/>
    </location>
</feature>
<keyword evidence="3" id="KW-1185">Reference proteome</keyword>
<keyword evidence="1" id="KW-0472">Membrane</keyword>
<reference evidence="2 3" key="1">
    <citation type="submission" date="2018-12" db="EMBL/GenBank/DDBJ databases">
        <title>Complete genome of Nonlabens sp. MJ115.</title>
        <authorList>
            <person name="Choi H.S."/>
            <person name="Jung J."/>
        </authorList>
    </citation>
    <scope>NUCLEOTIDE SEQUENCE [LARGE SCALE GENOMIC DNA]</scope>
    <source>
        <strain evidence="2 3">MJ115</strain>
    </source>
</reference>
<proteinExistence type="predicted"/>
<dbReference type="KEGG" id="noj:EJ995_04575"/>
<evidence type="ECO:0000313" key="2">
    <source>
        <dbReference type="EMBL" id="AZQ43543.1"/>
    </source>
</evidence>
<organism evidence="2 3">
    <name type="scientific">Nonlabens ponticola</name>
    <dbReference type="NCBI Taxonomy" id="2496866"/>
    <lineage>
        <taxon>Bacteria</taxon>
        <taxon>Pseudomonadati</taxon>
        <taxon>Bacteroidota</taxon>
        <taxon>Flavobacteriia</taxon>
        <taxon>Flavobacteriales</taxon>
        <taxon>Flavobacteriaceae</taxon>
        <taxon>Nonlabens</taxon>
    </lineage>
</organism>
<name>A0A3S9MWP8_9FLAO</name>
<gene>
    <name evidence="2" type="ORF">EJ995_04575</name>
</gene>
<evidence type="ECO:0000256" key="1">
    <source>
        <dbReference type="SAM" id="Phobius"/>
    </source>
</evidence>
<keyword evidence="1" id="KW-1133">Transmembrane helix</keyword>